<accession>A0ABP6WRH1</accession>
<dbReference type="Gene3D" id="3.50.50.60">
    <property type="entry name" value="FAD/NAD(P)-binding domain"/>
    <property type="match status" value="2"/>
</dbReference>
<dbReference type="InterPro" id="IPR028202">
    <property type="entry name" value="Reductase_C"/>
</dbReference>
<dbReference type="Gene3D" id="3.30.390.30">
    <property type="match status" value="1"/>
</dbReference>
<feature type="domain" description="Reductase C-terminal" evidence="6">
    <location>
        <begin position="306"/>
        <end position="389"/>
    </location>
</feature>
<comment type="caution">
    <text evidence="7">The sequence shown here is derived from an EMBL/GenBank/DDBJ whole genome shotgun (WGS) entry which is preliminary data.</text>
</comment>
<keyword evidence="3" id="KW-0274">FAD</keyword>
<keyword evidence="2" id="KW-0285">Flavoprotein</keyword>
<keyword evidence="4" id="KW-0560">Oxidoreductase</keyword>
<proteinExistence type="predicted"/>
<evidence type="ECO:0000313" key="8">
    <source>
        <dbReference type="Proteomes" id="UP001500630"/>
    </source>
</evidence>
<organism evidence="7 8">
    <name type="scientific">Nonomuraea rosea</name>
    <dbReference type="NCBI Taxonomy" id="638574"/>
    <lineage>
        <taxon>Bacteria</taxon>
        <taxon>Bacillati</taxon>
        <taxon>Actinomycetota</taxon>
        <taxon>Actinomycetes</taxon>
        <taxon>Streptosporangiales</taxon>
        <taxon>Streptosporangiaceae</taxon>
        <taxon>Nonomuraea</taxon>
    </lineage>
</organism>
<dbReference type="InterPro" id="IPR016156">
    <property type="entry name" value="FAD/NAD-linked_Rdtase_dimer_sf"/>
</dbReference>
<evidence type="ECO:0000313" key="7">
    <source>
        <dbReference type="EMBL" id="GAA3555592.1"/>
    </source>
</evidence>
<dbReference type="Pfam" id="PF14759">
    <property type="entry name" value="Reductase_C"/>
    <property type="match status" value="1"/>
</dbReference>
<sequence>MVMNVNHVVVVGAGLAGVRTVEALRGRGFNGRITLIGEERHRPYDRPPLSKAVLLGDADTSFVEADLAAMEVDFWPGVSAKSLRSGVVETTEGELGYDGLVIATGAEPITLPGDGPQHVLRTLDDAHELRAMLVPGARVAIIGAGWIGAEVATAARRAGCVVTVVEAGPAPLATAVGAELGARTEPWYDGIDLRLETMVDSVDEGGVRLVGGEFVDAHVVVTGIGVRPAIGWLADADIDLHNGVVTDEYLRTSLPNTVAVGDCAAWWSRRWQTRLRVEHWDTALNAPEIAAASLLGEEVAYDPVPYFWSEQFGHMVQYAGHHPAGERLVYRGDPGGKWSAVWLTGDDALAAVLAVDRPRDLVQGRRIIDAGHRLDVERLVDPEVSLRDCVV</sequence>
<evidence type="ECO:0000259" key="6">
    <source>
        <dbReference type="Pfam" id="PF14759"/>
    </source>
</evidence>
<evidence type="ECO:0000256" key="1">
    <source>
        <dbReference type="ARBA" id="ARBA00001974"/>
    </source>
</evidence>
<dbReference type="SUPFAM" id="SSF51905">
    <property type="entry name" value="FAD/NAD(P)-binding domain"/>
    <property type="match status" value="2"/>
</dbReference>
<dbReference type="PANTHER" id="PTHR43557:SF2">
    <property type="entry name" value="RIESKE DOMAIN-CONTAINING PROTEIN-RELATED"/>
    <property type="match status" value="1"/>
</dbReference>
<evidence type="ECO:0000259" key="5">
    <source>
        <dbReference type="Pfam" id="PF07992"/>
    </source>
</evidence>
<feature type="domain" description="FAD/NAD(P)-binding" evidence="5">
    <location>
        <begin position="7"/>
        <end position="284"/>
    </location>
</feature>
<dbReference type="PRINTS" id="PR00469">
    <property type="entry name" value="PNDRDTASEII"/>
</dbReference>
<name>A0ABP6WRH1_9ACTN</name>
<dbReference type="Proteomes" id="UP001500630">
    <property type="component" value="Unassembled WGS sequence"/>
</dbReference>
<gene>
    <name evidence="7" type="ORF">GCM10022419_040010</name>
</gene>
<keyword evidence="8" id="KW-1185">Reference proteome</keyword>
<dbReference type="SUPFAM" id="SSF55424">
    <property type="entry name" value="FAD/NAD-linked reductases, dimerisation (C-terminal) domain"/>
    <property type="match status" value="1"/>
</dbReference>
<dbReference type="Pfam" id="PF07992">
    <property type="entry name" value="Pyr_redox_2"/>
    <property type="match status" value="1"/>
</dbReference>
<reference evidence="8" key="1">
    <citation type="journal article" date="2019" name="Int. J. Syst. Evol. Microbiol.">
        <title>The Global Catalogue of Microorganisms (GCM) 10K type strain sequencing project: providing services to taxonomists for standard genome sequencing and annotation.</title>
        <authorList>
            <consortium name="The Broad Institute Genomics Platform"/>
            <consortium name="The Broad Institute Genome Sequencing Center for Infectious Disease"/>
            <person name="Wu L."/>
            <person name="Ma J."/>
        </authorList>
    </citation>
    <scope>NUCLEOTIDE SEQUENCE [LARGE SCALE GENOMIC DNA]</scope>
    <source>
        <strain evidence="8">JCM 17326</strain>
    </source>
</reference>
<dbReference type="InterPro" id="IPR023753">
    <property type="entry name" value="FAD/NAD-binding_dom"/>
</dbReference>
<protein>
    <submittedName>
        <fullName evidence="7">FAD-dependent oxidoreductase</fullName>
    </submittedName>
</protein>
<dbReference type="PANTHER" id="PTHR43557">
    <property type="entry name" value="APOPTOSIS-INDUCING FACTOR 1"/>
    <property type="match status" value="1"/>
</dbReference>
<dbReference type="InterPro" id="IPR036188">
    <property type="entry name" value="FAD/NAD-bd_sf"/>
</dbReference>
<dbReference type="InterPro" id="IPR050446">
    <property type="entry name" value="FAD-oxidoreductase/Apoptosis"/>
</dbReference>
<evidence type="ECO:0000256" key="4">
    <source>
        <dbReference type="ARBA" id="ARBA00023002"/>
    </source>
</evidence>
<evidence type="ECO:0000256" key="3">
    <source>
        <dbReference type="ARBA" id="ARBA00022827"/>
    </source>
</evidence>
<comment type="cofactor">
    <cofactor evidence="1">
        <name>FAD</name>
        <dbReference type="ChEBI" id="CHEBI:57692"/>
    </cofactor>
</comment>
<dbReference type="PRINTS" id="PR00368">
    <property type="entry name" value="FADPNR"/>
</dbReference>
<evidence type="ECO:0000256" key="2">
    <source>
        <dbReference type="ARBA" id="ARBA00022630"/>
    </source>
</evidence>
<dbReference type="EMBL" id="BAABDQ010000007">
    <property type="protein sequence ID" value="GAA3555592.1"/>
    <property type="molecule type" value="Genomic_DNA"/>
</dbReference>